<sequence>MDRDICHYFERIRASYLLLICPHLYFLPQVLGYIIRFWWKFRARRKEAAEEETETVSVYVRDIFCLPPNFREERTEPAESAEVVVSEILTSCSPTL</sequence>
<organism evidence="2 3">
    <name type="scientific">Araneus ventricosus</name>
    <name type="common">Orbweaver spider</name>
    <name type="synonym">Epeira ventricosa</name>
    <dbReference type="NCBI Taxonomy" id="182803"/>
    <lineage>
        <taxon>Eukaryota</taxon>
        <taxon>Metazoa</taxon>
        <taxon>Ecdysozoa</taxon>
        <taxon>Arthropoda</taxon>
        <taxon>Chelicerata</taxon>
        <taxon>Arachnida</taxon>
        <taxon>Araneae</taxon>
        <taxon>Araneomorphae</taxon>
        <taxon>Entelegynae</taxon>
        <taxon>Araneoidea</taxon>
        <taxon>Araneidae</taxon>
        <taxon>Araneus</taxon>
    </lineage>
</organism>
<gene>
    <name evidence="2" type="ORF">AVEN_246159_1</name>
</gene>
<proteinExistence type="predicted"/>
<evidence type="ECO:0000256" key="1">
    <source>
        <dbReference type="SAM" id="Phobius"/>
    </source>
</evidence>
<accession>A0A4Y2N0Z7</accession>
<name>A0A4Y2N0Z7_ARAVE</name>
<keyword evidence="1" id="KW-0812">Transmembrane</keyword>
<keyword evidence="1" id="KW-0472">Membrane</keyword>
<dbReference type="OrthoDB" id="6465911at2759"/>
<keyword evidence="3" id="KW-1185">Reference proteome</keyword>
<comment type="caution">
    <text evidence="2">The sequence shown here is derived from an EMBL/GenBank/DDBJ whole genome shotgun (WGS) entry which is preliminary data.</text>
</comment>
<evidence type="ECO:0000313" key="2">
    <source>
        <dbReference type="EMBL" id="GBN32270.1"/>
    </source>
</evidence>
<dbReference type="Proteomes" id="UP000499080">
    <property type="component" value="Unassembled WGS sequence"/>
</dbReference>
<protein>
    <submittedName>
        <fullName evidence="2">Uncharacterized protein</fullName>
    </submittedName>
</protein>
<dbReference type="AlphaFoldDB" id="A0A4Y2N0Z7"/>
<feature type="transmembrane region" description="Helical" evidence="1">
    <location>
        <begin position="16"/>
        <end position="39"/>
    </location>
</feature>
<dbReference type="EMBL" id="BGPR01008213">
    <property type="protein sequence ID" value="GBN32270.1"/>
    <property type="molecule type" value="Genomic_DNA"/>
</dbReference>
<reference evidence="2 3" key="1">
    <citation type="journal article" date="2019" name="Sci. Rep.">
        <title>Orb-weaving spider Araneus ventricosus genome elucidates the spidroin gene catalogue.</title>
        <authorList>
            <person name="Kono N."/>
            <person name="Nakamura H."/>
            <person name="Ohtoshi R."/>
            <person name="Moran D.A.P."/>
            <person name="Shinohara A."/>
            <person name="Yoshida Y."/>
            <person name="Fujiwara M."/>
            <person name="Mori M."/>
            <person name="Tomita M."/>
            <person name="Arakawa K."/>
        </authorList>
    </citation>
    <scope>NUCLEOTIDE SEQUENCE [LARGE SCALE GENOMIC DNA]</scope>
</reference>
<evidence type="ECO:0000313" key="3">
    <source>
        <dbReference type="Proteomes" id="UP000499080"/>
    </source>
</evidence>
<keyword evidence="1" id="KW-1133">Transmembrane helix</keyword>